<feature type="transmembrane region" description="Helical" evidence="10">
    <location>
        <begin position="167"/>
        <end position="186"/>
    </location>
</feature>
<dbReference type="PROSITE" id="PS00154">
    <property type="entry name" value="ATPASE_E1_E2"/>
    <property type="match status" value="1"/>
</dbReference>
<evidence type="ECO:0000256" key="6">
    <source>
        <dbReference type="ARBA" id="ARBA00022840"/>
    </source>
</evidence>
<dbReference type="PANTHER" id="PTHR42861">
    <property type="entry name" value="CALCIUM-TRANSPORTING ATPASE"/>
    <property type="match status" value="1"/>
</dbReference>
<keyword evidence="9 10" id="KW-0472">Membrane</keyword>
<feature type="compositionally biased region" description="Basic and acidic residues" evidence="11">
    <location>
        <begin position="12"/>
        <end position="36"/>
    </location>
</feature>
<comment type="similarity">
    <text evidence="3 10">Belongs to the cation transport ATPase (P-type) (TC 3.A.3) family. Type IIIA subfamily.</text>
</comment>
<protein>
    <recommendedName>
        <fullName evidence="10">Plasma membrane ATPase</fullName>
        <ecNumber evidence="10">7.1.2.1</ecNumber>
    </recommendedName>
</protein>
<accession>A0ABR4A551</accession>
<reference evidence="13 14" key="1">
    <citation type="submission" date="2024-09" db="EMBL/GenBank/DDBJ databases">
        <title>Rethinking Asexuality: The Enigmatic Case of Functional Sexual Genes in Lepraria (Stereocaulaceae).</title>
        <authorList>
            <person name="Doellman M."/>
            <person name="Sun Y."/>
            <person name="Barcenas-Pena A."/>
            <person name="Lumbsch H.T."/>
            <person name="Grewe F."/>
        </authorList>
    </citation>
    <scope>NUCLEOTIDE SEQUENCE [LARGE SCALE GENOMIC DNA]</scope>
    <source>
        <strain evidence="13 14">Mercado 3170</strain>
    </source>
</reference>
<dbReference type="InterPro" id="IPR059000">
    <property type="entry name" value="ATPase_P-type_domA"/>
</dbReference>
<evidence type="ECO:0000256" key="4">
    <source>
        <dbReference type="ARBA" id="ARBA00022692"/>
    </source>
</evidence>
<dbReference type="Pfam" id="PF00690">
    <property type="entry name" value="Cation_ATPase_N"/>
    <property type="match status" value="1"/>
</dbReference>
<dbReference type="SFLD" id="SFLDG00002">
    <property type="entry name" value="C1.7:_P-type_atpase_like"/>
    <property type="match status" value="1"/>
</dbReference>
<dbReference type="Gene3D" id="1.20.1110.10">
    <property type="entry name" value="Calcium-transporting ATPase, transmembrane domain"/>
    <property type="match status" value="1"/>
</dbReference>
<dbReference type="Proteomes" id="UP001590950">
    <property type="component" value="Unassembled WGS sequence"/>
</dbReference>
<dbReference type="SFLD" id="SFLDF00027">
    <property type="entry name" value="p-type_atpase"/>
    <property type="match status" value="1"/>
</dbReference>
<feature type="transmembrane region" description="Helical" evidence="10">
    <location>
        <begin position="927"/>
        <end position="951"/>
    </location>
</feature>
<evidence type="ECO:0000256" key="1">
    <source>
        <dbReference type="ARBA" id="ARBA00003417"/>
    </source>
</evidence>
<comment type="catalytic activity">
    <reaction evidence="10">
        <text>ATP + H2O + H(+)(in) = ADP + phosphate + 2 H(+)(out)</text>
        <dbReference type="Rhea" id="RHEA:20852"/>
        <dbReference type="ChEBI" id="CHEBI:15377"/>
        <dbReference type="ChEBI" id="CHEBI:15378"/>
        <dbReference type="ChEBI" id="CHEBI:30616"/>
        <dbReference type="ChEBI" id="CHEBI:43474"/>
        <dbReference type="ChEBI" id="CHEBI:456216"/>
        <dbReference type="EC" id="7.1.2.1"/>
    </reaction>
</comment>
<keyword evidence="10" id="KW-0375">Hydrogen ion transport</keyword>
<evidence type="ECO:0000256" key="11">
    <source>
        <dbReference type="SAM" id="MobiDB-lite"/>
    </source>
</evidence>
<keyword evidence="8 10" id="KW-1133">Transmembrane helix</keyword>
<dbReference type="EMBL" id="JBEFKJ010000025">
    <property type="protein sequence ID" value="KAL2039527.1"/>
    <property type="molecule type" value="Genomic_DNA"/>
</dbReference>
<dbReference type="InterPro" id="IPR008250">
    <property type="entry name" value="ATPase_P-typ_transduc_dom_A_sf"/>
</dbReference>
<feature type="transmembrane region" description="Helical" evidence="10">
    <location>
        <begin position="755"/>
        <end position="776"/>
    </location>
</feature>
<feature type="region of interest" description="Disordered" evidence="11">
    <location>
        <begin position="988"/>
        <end position="1009"/>
    </location>
</feature>
<dbReference type="Gene3D" id="3.40.1110.10">
    <property type="entry name" value="Calcium-transporting ATPase, cytoplasmic domain N"/>
    <property type="match status" value="1"/>
</dbReference>
<dbReference type="PRINTS" id="PR00120">
    <property type="entry name" value="HATPASE"/>
</dbReference>
<dbReference type="InterPro" id="IPR018303">
    <property type="entry name" value="ATPase_P-typ_P_site"/>
</dbReference>
<dbReference type="Gene3D" id="3.40.50.1000">
    <property type="entry name" value="HAD superfamily/HAD-like"/>
    <property type="match status" value="1"/>
</dbReference>
<feature type="region of interest" description="Disordered" evidence="11">
    <location>
        <begin position="1"/>
        <end position="43"/>
    </location>
</feature>
<feature type="transmembrane region" description="Helical" evidence="10">
    <location>
        <begin position="782"/>
        <end position="804"/>
    </location>
</feature>
<dbReference type="InterPro" id="IPR004014">
    <property type="entry name" value="ATPase_P-typ_cation-transptr_N"/>
</dbReference>
<keyword evidence="14" id="KW-1185">Reference proteome</keyword>
<keyword evidence="10" id="KW-0460">Magnesium</keyword>
<dbReference type="SFLD" id="SFLDS00003">
    <property type="entry name" value="Haloacid_Dehalogenase"/>
    <property type="match status" value="1"/>
</dbReference>
<evidence type="ECO:0000256" key="3">
    <source>
        <dbReference type="ARBA" id="ARBA00008804"/>
    </source>
</evidence>
<feature type="transmembrane region" description="Helical" evidence="10">
    <location>
        <begin position="142"/>
        <end position="161"/>
    </location>
</feature>
<evidence type="ECO:0000313" key="13">
    <source>
        <dbReference type="EMBL" id="KAL2039527.1"/>
    </source>
</evidence>
<organism evidence="13 14">
    <name type="scientific">Stereocaulon virgatum</name>
    <dbReference type="NCBI Taxonomy" id="373712"/>
    <lineage>
        <taxon>Eukaryota</taxon>
        <taxon>Fungi</taxon>
        <taxon>Dikarya</taxon>
        <taxon>Ascomycota</taxon>
        <taxon>Pezizomycotina</taxon>
        <taxon>Lecanoromycetes</taxon>
        <taxon>OSLEUM clade</taxon>
        <taxon>Lecanoromycetidae</taxon>
        <taxon>Lecanorales</taxon>
        <taxon>Lecanorineae</taxon>
        <taxon>Stereocaulaceae</taxon>
        <taxon>Stereocaulon</taxon>
    </lineage>
</organism>
<dbReference type="Pfam" id="PF00702">
    <property type="entry name" value="Hydrolase"/>
    <property type="match status" value="1"/>
</dbReference>
<keyword evidence="4 10" id="KW-0812">Transmembrane</keyword>
<name>A0ABR4A551_9LECA</name>
<feature type="compositionally biased region" description="Basic and acidic residues" evidence="11">
    <location>
        <begin position="261"/>
        <end position="272"/>
    </location>
</feature>
<evidence type="ECO:0000259" key="12">
    <source>
        <dbReference type="SMART" id="SM00831"/>
    </source>
</evidence>
<dbReference type="InterPro" id="IPR023298">
    <property type="entry name" value="ATPase_P-typ_TM_dom_sf"/>
</dbReference>
<evidence type="ECO:0000256" key="10">
    <source>
        <dbReference type="RuleBase" id="RU362083"/>
    </source>
</evidence>
<dbReference type="Gene3D" id="2.70.150.10">
    <property type="entry name" value="Calcium-transporting ATPase, cytoplasmic transduction domain A"/>
    <property type="match status" value="1"/>
</dbReference>
<keyword evidence="10" id="KW-0406">Ion transport</keyword>
<gene>
    <name evidence="13" type="ORF">N7G274_007799</name>
</gene>
<dbReference type="EC" id="7.1.2.1" evidence="10"/>
<feature type="domain" description="Cation-transporting P-type ATPase N-terminal" evidence="12">
    <location>
        <begin position="97"/>
        <end position="166"/>
    </location>
</feature>
<dbReference type="Pfam" id="PF00122">
    <property type="entry name" value="E1-E2_ATPase"/>
    <property type="match status" value="2"/>
</dbReference>
<comment type="caution">
    <text evidence="13">The sequence shown here is derived from an EMBL/GenBank/DDBJ whole genome shotgun (WGS) entry which is preliminary data.</text>
</comment>
<dbReference type="InterPro" id="IPR023299">
    <property type="entry name" value="ATPase_P-typ_cyto_dom_N"/>
</dbReference>
<keyword evidence="10" id="KW-0813">Transport</keyword>
<feature type="region of interest" description="Disordered" evidence="11">
    <location>
        <begin position="261"/>
        <end position="287"/>
    </location>
</feature>
<dbReference type="NCBIfam" id="TIGR01647">
    <property type="entry name" value="ATPase-IIIA_H"/>
    <property type="match status" value="1"/>
</dbReference>
<evidence type="ECO:0000256" key="9">
    <source>
        <dbReference type="ARBA" id="ARBA00023136"/>
    </source>
</evidence>
<evidence type="ECO:0000256" key="8">
    <source>
        <dbReference type="ARBA" id="ARBA00022989"/>
    </source>
</evidence>
<feature type="transmembrane region" description="Helical" evidence="10">
    <location>
        <begin position="816"/>
        <end position="836"/>
    </location>
</feature>
<dbReference type="SMART" id="SM00831">
    <property type="entry name" value="Cation_ATPase_N"/>
    <property type="match status" value="1"/>
</dbReference>
<dbReference type="InterPro" id="IPR006534">
    <property type="entry name" value="P-type_ATPase_IIIA"/>
</dbReference>
<dbReference type="SUPFAM" id="SSF56784">
    <property type="entry name" value="HAD-like"/>
    <property type="match status" value="1"/>
</dbReference>
<keyword evidence="7 10" id="KW-1278">Translocase</keyword>
<keyword evidence="5 10" id="KW-0547">Nucleotide-binding</keyword>
<dbReference type="SUPFAM" id="SSF81665">
    <property type="entry name" value="Calcium ATPase, transmembrane domain M"/>
    <property type="match status" value="1"/>
</dbReference>
<feature type="transmembrane region" description="Helical" evidence="10">
    <location>
        <begin position="884"/>
        <end position="906"/>
    </location>
</feature>
<evidence type="ECO:0000256" key="2">
    <source>
        <dbReference type="ARBA" id="ARBA00004141"/>
    </source>
</evidence>
<dbReference type="PRINTS" id="PR00119">
    <property type="entry name" value="CATATPASE"/>
</dbReference>
<evidence type="ECO:0000313" key="14">
    <source>
        <dbReference type="Proteomes" id="UP001590950"/>
    </source>
</evidence>
<sequence>MAPPGDNAGTENHLRFNEPKTDGEGERKQSGVDHKGSIYAKPDLENGEEYANLVAYISSYYEGPRRKSVVSMEGGDQPKKPWWKFWKRSPKPEGGDGVLEIPDDWLEADIKQGLSSAEVESRRKKTGFNELTTEKENMFLKFLSYFTGPILYVMELAVLLSAGLREWIDFGVIIAILLLNATVGWYQEKQAADVVASLKGDIALRATVIRNGKEEDIKARELVPGDIVLVEEGQVIPADCRLICAYDAPENFEEYKELMRQELNEPSEKKAEEDEDGEEKHHGHSLIAADQSAITGESLAVDKFMGDTAYYTTGCKRGKAYAVVTAPAKTSFVGRTATLVQGAKDQGHFKAIMNSIGTALLVIVVFWILLSWIGGFFHHLKLATPELGSENLLHYVLILLVVGVPVGLPVVTTTTLAVGAAYLAKDKAIVQKLTAIESLAGVDVLCSDKTGTLTANQLSIREPYVAEDVDVNWMMAVAVLASSHNIKSLDPIDKVTILTLKRYPKAREILEQGWKTHKYTPFDPVSKRITCECSCDGHNYIAAKGAPKAILSLTNCSQETSDLFKSKAAEFARRGFRSLGVAVKKDNEEWELLGMLSMFDPPREDTAQTIAEAQFLGLQVKMLTGDAIAIAKETCKMLALGTKVYNSDRLIHGGLSGTTQHDLVERADGFAEVFPEHKYQVVEMIQQRGHLTAMTGDGVNDAPSLKKSDCGIAVEGASEAAQAAADIVFLAPGLSTIVSAIKIARQIFQRMKAYIQYRIALCFHLEIYLVTSMIIINETIDVGLVVFLALFADLATIAVAYDNAHYEARPVEWQLPKIWVISVTLGVLLALATWIIRGSLYLPNGGVIQNFGNVQEILFLEVSLTENWLIFVTRGGNTWPSWQLVAAIFGVDVLSTLFCVFGWLSGPGYAADPRDRANLNPNGRTSVVTAVVIWCYSIGVTIVIAIVYYLMNKIEWLDNLGRKSRSRSDTQMENILGHLSKVAIEHERDDKGGSRWHLGTRATEAEMDE</sequence>
<comment type="function">
    <text evidence="1">The plasma membrane ATPase of plants and fungi is a hydrogen ion pump. The proton gradient it generates drives the active transport of nutrients by H(+)-symport. The resulting external acidification and/or internal alkinization may mediate growth responses.</text>
</comment>
<evidence type="ECO:0000256" key="5">
    <source>
        <dbReference type="ARBA" id="ARBA00022741"/>
    </source>
</evidence>
<comment type="subcellular location">
    <subcellularLocation>
        <location evidence="10">Cell membrane</location>
        <topology evidence="10">Multi-pass membrane protein</topology>
    </subcellularLocation>
    <subcellularLocation>
        <location evidence="2">Membrane</location>
        <topology evidence="2">Multi-pass membrane protein</topology>
    </subcellularLocation>
</comment>
<evidence type="ECO:0000256" key="7">
    <source>
        <dbReference type="ARBA" id="ARBA00022967"/>
    </source>
</evidence>
<dbReference type="InterPro" id="IPR036412">
    <property type="entry name" value="HAD-like_sf"/>
</dbReference>
<feature type="transmembrane region" description="Helical" evidence="10">
    <location>
        <begin position="393"/>
        <end position="423"/>
    </location>
</feature>
<dbReference type="InterPro" id="IPR044492">
    <property type="entry name" value="P_typ_ATPase_HD_dom"/>
</dbReference>
<feature type="transmembrane region" description="Helical" evidence="10">
    <location>
        <begin position="351"/>
        <end position="373"/>
    </location>
</feature>
<dbReference type="InterPro" id="IPR023214">
    <property type="entry name" value="HAD_sf"/>
</dbReference>
<keyword evidence="6 10" id="KW-0067">ATP-binding</keyword>
<dbReference type="InterPro" id="IPR001757">
    <property type="entry name" value="P_typ_ATPase"/>
</dbReference>
<proteinExistence type="inferred from homology"/>
<dbReference type="SUPFAM" id="SSF81653">
    <property type="entry name" value="Calcium ATPase, transduction domain A"/>
    <property type="match status" value="2"/>
</dbReference>
<dbReference type="NCBIfam" id="TIGR01494">
    <property type="entry name" value="ATPase_P-type"/>
    <property type="match status" value="2"/>
</dbReference>